<evidence type="ECO:0000256" key="2">
    <source>
        <dbReference type="PROSITE-ProRule" id="PRU00703"/>
    </source>
</evidence>
<dbReference type="Proteomes" id="UP000306552">
    <property type="component" value="Unassembled WGS sequence"/>
</dbReference>
<gene>
    <name evidence="4" type="ORF">FCN74_01680</name>
</gene>
<proteinExistence type="predicted"/>
<feature type="domain" description="CBS" evidence="3">
    <location>
        <begin position="27"/>
        <end position="87"/>
    </location>
</feature>
<dbReference type="InterPro" id="IPR051257">
    <property type="entry name" value="Diverse_CBS-Domain"/>
</dbReference>
<dbReference type="PANTHER" id="PTHR43080:SF2">
    <property type="entry name" value="CBS DOMAIN-CONTAINING PROTEIN"/>
    <property type="match status" value="1"/>
</dbReference>
<dbReference type="AlphaFoldDB" id="A0A4U5TUG2"/>
<dbReference type="PANTHER" id="PTHR43080">
    <property type="entry name" value="CBS DOMAIN-CONTAINING PROTEIN CBSX3, MITOCHONDRIAL"/>
    <property type="match status" value="1"/>
</dbReference>
<dbReference type="Pfam" id="PF00571">
    <property type="entry name" value="CBS"/>
    <property type="match status" value="2"/>
</dbReference>
<protein>
    <submittedName>
        <fullName evidence="4">CBS domain-containing protein</fullName>
    </submittedName>
</protein>
<evidence type="ECO:0000313" key="4">
    <source>
        <dbReference type="EMBL" id="TKS57154.1"/>
    </source>
</evidence>
<sequence length="157" mass="17825">MGIKSFQGNHVGKANKKAEKITVKDCMSKNMVLFTKDQSVIEVVEKLIKHRISGGPVVDKHKHVIGVISEGDCIKQISESRYYNMPMEDTSIEKYMSKEVDTMSPEINLFDAANRFLVSKRRRFPVVENDKIIGIVSQNDILRTALYLKGSSWKYGV</sequence>
<feature type="domain" description="CBS" evidence="3">
    <location>
        <begin position="96"/>
        <end position="152"/>
    </location>
</feature>
<reference evidence="4 5" key="1">
    <citation type="submission" date="2019-04" db="EMBL/GenBank/DDBJ databases">
        <title>Psychroflexus halotolerans sp. nov., isolated from a marine solar saltern.</title>
        <authorList>
            <person name="Feng X."/>
        </authorList>
    </citation>
    <scope>NUCLEOTIDE SEQUENCE [LARGE SCALE GENOMIC DNA]</scope>
    <source>
        <strain evidence="4 5">WDS2C27</strain>
    </source>
</reference>
<keyword evidence="1 2" id="KW-0129">CBS domain</keyword>
<dbReference type="InterPro" id="IPR044729">
    <property type="entry name" value="CBS_bac"/>
</dbReference>
<dbReference type="EMBL" id="SWMU01000001">
    <property type="protein sequence ID" value="TKS57154.1"/>
    <property type="molecule type" value="Genomic_DNA"/>
</dbReference>
<dbReference type="CDD" id="cd04629">
    <property type="entry name" value="CBS_pair_bac"/>
    <property type="match status" value="1"/>
</dbReference>
<comment type="caution">
    <text evidence="4">The sequence shown here is derived from an EMBL/GenBank/DDBJ whole genome shotgun (WGS) entry which is preliminary data.</text>
</comment>
<evidence type="ECO:0000256" key="1">
    <source>
        <dbReference type="ARBA" id="ARBA00023122"/>
    </source>
</evidence>
<name>A0A4U5TUG2_9FLAO</name>
<keyword evidence="5" id="KW-1185">Reference proteome</keyword>
<dbReference type="SUPFAM" id="SSF54631">
    <property type="entry name" value="CBS-domain pair"/>
    <property type="match status" value="1"/>
</dbReference>
<evidence type="ECO:0000259" key="3">
    <source>
        <dbReference type="PROSITE" id="PS51371"/>
    </source>
</evidence>
<dbReference type="OrthoDB" id="9790355at2"/>
<accession>A0A4U5TUG2</accession>
<dbReference type="RefSeq" id="WP_138930857.1">
    <property type="nucleotide sequence ID" value="NZ_SWMU01000001.1"/>
</dbReference>
<dbReference type="PROSITE" id="PS51371">
    <property type="entry name" value="CBS"/>
    <property type="match status" value="2"/>
</dbReference>
<dbReference type="InterPro" id="IPR046342">
    <property type="entry name" value="CBS_dom_sf"/>
</dbReference>
<dbReference type="Gene3D" id="3.10.580.10">
    <property type="entry name" value="CBS-domain"/>
    <property type="match status" value="1"/>
</dbReference>
<organism evidence="4 5">
    <name type="scientific">Mesohalobacter halotolerans</name>
    <dbReference type="NCBI Taxonomy" id="1883405"/>
    <lineage>
        <taxon>Bacteria</taxon>
        <taxon>Pseudomonadati</taxon>
        <taxon>Bacteroidota</taxon>
        <taxon>Flavobacteriia</taxon>
        <taxon>Flavobacteriales</taxon>
        <taxon>Flavobacteriaceae</taxon>
        <taxon>Mesohalobacter</taxon>
    </lineage>
</organism>
<dbReference type="InterPro" id="IPR000644">
    <property type="entry name" value="CBS_dom"/>
</dbReference>
<dbReference type="SMART" id="SM00116">
    <property type="entry name" value="CBS"/>
    <property type="match status" value="2"/>
</dbReference>
<evidence type="ECO:0000313" key="5">
    <source>
        <dbReference type="Proteomes" id="UP000306552"/>
    </source>
</evidence>